<protein>
    <submittedName>
        <fullName evidence="2">Uncharacterized protein</fullName>
    </submittedName>
</protein>
<keyword evidence="3" id="KW-1185">Reference proteome</keyword>
<proteinExistence type="predicted"/>
<organism evidence="2 3">
    <name type="scientific">Polarella glacialis</name>
    <name type="common">Dinoflagellate</name>
    <dbReference type="NCBI Taxonomy" id="89957"/>
    <lineage>
        <taxon>Eukaryota</taxon>
        <taxon>Sar</taxon>
        <taxon>Alveolata</taxon>
        <taxon>Dinophyceae</taxon>
        <taxon>Suessiales</taxon>
        <taxon>Suessiaceae</taxon>
        <taxon>Polarella</taxon>
    </lineage>
</organism>
<feature type="compositionally biased region" description="Gly residues" evidence="1">
    <location>
        <begin position="88"/>
        <end position="103"/>
    </location>
</feature>
<evidence type="ECO:0000256" key="1">
    <source>
        <dbReference type="SAM" id="MobiDB-lite"/>
    </source>
</evidence>
<comment type="caution">
    <text evidence="2">The sequence shown here is derived from an EMBL/GenBank/DDBJ whole genome shotgun (WGS) entry which is preliminary data.</text>
</comment>
<feature type="region of interest" description="Disordered" evidence="1">
    <location>
        <begin position="42"/>
        <end position="105"/>
    </location>
</feature>
<dbReference type="Proteomes" id="UP000654075">
    <property type="component" value="Unassembled WGS sequence"/>
</dbReference>
<sequence>MTTTTITTITTTITTTTTTITTTATQKAPRMIAGRIEDGEKWTPRQHKPWDEAGGSWKSGGHRGEECRTPEAGGWRDESTSASSGWSWSGGNGHEGARSGYGQGHKRNLDMECQKAAGRQSSEETLEGGWNESFQYLSLDGIRFTQNSVASRFTCGRIIEDTVQELVSGRLRPSDLPPMRVVEALGKMWTLDNRRLRAFQAAFKARSEKSFQVQVKVLDMDNPEVRAEFDRKFTVGQTTKQRKKRADGGG</sequence>
<evidence type="ECO:0000313" key="3">
    <source>
        <dbReference type="Proteomes" id="UP000654075"/>
    </source>
</evidence>
<dbReference type="OrthoDB" id="415230at2759"/>
<feature type="compositionally biased region" description="Basic and acidic residues" evidence="1">
    <location>
        <begin position="62"/>
        <end position="79"/>
    </location>
</feature>
<accession>A0A813GLJ5</accession>
<feature type="compositionally biased region" description="Basic and acidic residues" evidence="1">
    <location>
        <begin position="42"/>
        <end position="51"/>
    </location>
</feature>
<dbReference type="EMBL" id="CAJNNV010028868">
    <property type="protein sequence ID" value="CAE8625970.1"/>
    <property type="molecule type" value="Genomic_DNA"/>
</dbReference>
<name>A0A813GLJ5_POLGL</name>
<gene>
    <name evidence="2" type="ORF">PGLA1383_LOCUS42946</name>
</gene>
<evidence type="ECO:0000313" key="2">
    <source>
        <dbReference type="EMBL" id="CAE8625970.1"/>
    </source>
</evidence>
<reference evidence="2" key="1">
    <citation type="submission" date="2021-02" db="EMBL/GenBank/DDBJ databases">
        <authorList>
            <person name="Dougan E. K."/>
            <person name="Rhodes N."/>
            <person name="Thang M."/>
            <person name="Chan C."/>
        </authorList>
    </citation>
    <scope>NUCLEOTIDE SEQUENCE</scope>
</reference>
<dbReference type="AlphaFoldDB" id="A0A813GLJ5"/>